<evidence type="ECO:0000256" key="1">
    <source>
        <dbReference type="SAM" id="MobiDB-lite"/>
    </source>
</evidence>
<sequence>MLETCSAKDIARRKSLVSLQLHRKPKTPKEYVVLDSVGWEQAWELLKKMANNPECIDSIVSSVTKLAIREENTSSFVDQEMFDGNMGALLHRMIHQGLPLGIYLAEEAGATSTGSCEFCRYDALISKLRNTTGTIIDTGLVYDESFDSDGDQNSTVDHVFVYGLGHGVYSPPSSPTTNVPSPQKPDLMKSFTEMDPCSGGITE</sequence>
<dbReference type="Proteomes" id="UP000230423">
    <property type="component" value="Unassembled WGS sequence"/>
</dbReference>
<dbReference type="AlphaFoldDB" id="A0A2G9UP89"/>
<evidence type="ECO:0000313" key="3">
    <source>
        <dbReference type="Proteomes" id="UP000230423"/>
    </source>
</evidence>
<keyword evidence="3" id="KW-1185">Reference proteome</keyword>
<name>A0A2G9UP89_TELCI</name>
<dbReference type="EMBL" id="KZ345777">
    <property type="protein sequence ID" value="PIO72068.1"/>
    <property type="molecule type" value="Genomic_DNA"/>
</dbReference>
<evidence type="ECO:0000313" key="2">
    <source>
        <dbReference type="EMBL" id="PIO72068.1"/>
    </source>
</evidence>
<accession>A0A2G9UP89</accession>
<feature type="region of interest" description="Disordered" evidence="1">
    <location>
        <begin position="171"/>
        <end position="203"/>
    </location>
</feature>
<proteinExistence type="predicted"/>
<reference evidence="2 3" key="1">
    <citation type="submission" date="2015-09" db="EMBL/GenBank/DDBJ databases">
        <title>Draft genome of the parasitic nematode Teladorsagia circumcincta isolate WARC Sus (inbred).</title>
        <authorList>
            <person name="Mitreva M."/>
        </authorList>
    </citation>
    <scope>NUCLEOTIDE SEQUENCE [LARGE SCALE GENOMIC DNA]</scope>
    <source>
        <strain evidence="2 3">S</strain>
    </source>
</reference>
<protein>
    <submittedName>
        <fullName evidence="2">Uncharacterized protein</fullName>
    </submittedName>
</protein>
<organism evidence="2 3">
    <name type="scientific">Teladorsagia circumcincta</name>
    <name type="common">Brown stomach worm</name>
    <name type="synonym">Ostertagia circumcincta</name>
    <dbReference type="NCBI Taxonomy" id="45464"/>
    <lineage>
        <taxon>Eukaryota</taxon>
        <taxon>Metazoa</taxon>
        <taxon>Ecdysozoa</taxon>
        <taxon>Nematoda</taxon>
        <taxon>Chromadorea</taxon>
        <taxon>Rhabditida</taxon>
        <taxon>Rhabditina</taxon>
        <taxon>Rhabditomorpha</taxon>
        <taxon>Strongyloidea</taxon>
        <taxon>Trichostrongylidae</taxon>
        <taxon>Teladorsagia</taxon>
    </lineage>
</organism>
<gene>
    <name evidence="2" type="ORF">TELCIR_06012</name>
</gene>